<dbReference type="Gene3D" id="2.60.220.30">
    <property type="match status" value="1"/>
</dbReference>
<protein>
    <submittedName>
        <fullName evidence="3">Uncharacterized protein</fullName>
    </submittedName>
</protein>
<feature type="region of interest" description="Disordered" evidence="2">
    <location>
        <begin position="1110"/>
        <end position="1134"/>
    </location>
</feature>
<keyword evidence="1" id="KW-0175">Coiled coil</keyword>
<feature type="compositionally biased region" description="Low complexity" evidence="2">
    <location>
        <begin position="1112"/>
        <end position="1128"/>
    </location>
</feature>
<accession>A0A1X7UFU6</accession>
<name>A0A1X7UFU6_AMPQE</name>
<feature type="region of interest" description="Disordered" evidence="2">
    <location>
        <begin position="657"/>
        <end position="726"/>
    </location>
</feature>
<evidence type="ECO:0000256" key="1">
    <source>
        <dbReference type="SAM" id="Coils"/>
    </source>
</evidence>
<proteinExistence type="predicted"/>
<organism evidence="3">
    <name type="scientific">Amphimedon queenslandica</name>
    <name type="common">Sponge</name>
    <dbReference type="NCBI Taxonomy" id="400682"/>
    <lineage>
        <taxon>Eukaryota</taxon>
        <taxon>Metazoa</taxon>
        <taxon>Porifera</taxon>
        <taxon>Demospongiae</taxon>
        <taxon>Heteroscleromorpha</taxon>
        <taxon>Haplosclerida</taxon>
        <taxon>Niphatidae</taxon>
        <taxon>Amphimedon</taxon>
    </lineage>
</organism>
<dbReference type="InParanoid" id="A0A1X7UFU6"/>
<dbReference type="InterPro" id="IPR015915">
    <property type="entry name" value="Kelch-typ_b-propeller"/>
</dbReference>
<dbReference type="Pfam" id="PF24681">
    <property type="entry name" value="Kelch_KLHDC2_KLHL20_DRC7"/>
    <property type="match status" value="1"/>
</dbReference>
<dbReference type="PANTHER" id="PTHR23244:SF471">
    <property type="entry name" value="GUANINE NUCLEOTIDE-BINDING PROTEIN SUBUNIT BETA 1-RELATED"/>
    <property type="match status" value="1"/>
</dbReference>
<sequence>MAHKTDKIGVLYLGRPNKRAFHRTVSVGDSLYVWGGDQAGLPQVHDSEKKRIITSNIQHFTPSTGQWITRSTTGTPPLGVKACCCAAIKDRLYYFGGWCGHDSCYHNSITQLDTVSLQWRELEPTDATRPVMRRGHGGMISFEHDGVHHLLILGGIGSKPAVRLPHNKYIELYSGRWRTNEHSIYNISSRKWNNPSIIGQCIPPASHFIIEKINNTRAVLFGGVETDDKAKDTATNNIYILEISISTVFWQCIKKPEAIDQWPVGRYCHGGAIITTGSDCPMLVISGGLNKNNDKLDDCWIFNITQDSWIKLNVPHSVSKKNGHSLSVFIMSPHCVWIVTGGGFVDKSYKFVTHPNIAMLTELVLSSKGKWTVGDTLDTNGMNNEEYKKKYQQQLQRRRKGDTANIEQTIQALIQSLEEKEKKLQEKEREAQVCCQQLEQKEREVTEKDQEIRRYCHHLQEKDREEAEREQRYHNQLQEKEKEEAKKEKRHHQQLLHEKVRIEALKNEEIQQYCYQLQKKEQEMQKYIYQLQEKEKKEVQQDQIIQRCYQQLQEKAEKEKEMQKYCEKLKKEAEKEKRHCQQLQEKEAIKEKEIQRYHQELREKLAEKEEKIQMYHYQLQEKEREVQEKQRVFFQQLEQKEREEAEKNQEIRRYCHQEEKEERYHNQLQEKDSELQEKDRELQKKERELQKKDRELQEKAREEAEREQRYHNKLQQKEKEEAEKEKWHHQQFLQEKVRIEALKNEEIHQLQEKVNLLQEKEKEKAEIEKKYYWQLKENERKDEEIQRYTQLLQEKEQKYDQHFQEKAKEIQHYCYQLLGKEQEMQKYIHQLKEKERKETQQDEAIQRYCQQLQAKDQEIQKYCEKLKEEAEKEKRHQEKEAVKEKEIQKYCQELREKEKKEAEKEHQLIEEQRLKDKYFQQLQEKEKELAEKKQMIQMYCQQLQEKERHVLYVDELKGVHVAAKNSYLIHGESTQSVKWEEYGIRITIPQGAVLPSDTVKITIAALVGGDFIFPEDTELVSAVYAISLSKPFLEPVKLEIQHCVSIETSSHCNYLSFSTSTNNQPPYQFNTVDGGEFFIGNRYGSISIATFSKYCIKTYSGRRYRPYSIPGTSSSRARSRTLSSSLSSPFDGPCSTSSPVSPLSLHSSSSSFSFDLPNTLLTKNEIATQADKPPIKCYHSQVMYEIKRPGREWLMRFLVSKDLNALIEYIRKAFRNVEKSIEVSFQFKDDDGFIELCFDDEKCPKGWSVRPHQDPTRVRQIVIDKYGSMSPPRFPECLITITATPGEGAVKELSYPVTLQGIKKSNFEKMNIVLTMGDTQLASAGTIASNTGPISLDDEERKSAGEVLRENFDTLSDILAAPNNLSAIIINLYAKKLISDTTATECMNDGRPVHDRCALLLFALKATIDGKPQAMISLIEVLKNNEAFKEIADKIDLEVSYRNYTNP</sequence>
<dbReference type="PANTHER" id="PTHR23244">
    <property type="entry name" value="KELCH REPEAT DOMAIN"/>
    <property type="match status" value="1"/>
</dbReference>
<feature type="coiled-coil region" evidence="1">
    <location>
        <begin position="403"/>
        <end position="444"/>
    </location>
</feature>
<evidence type="ECO:0000313" key="3">
    <source>
        <dbReference type="EnsemblMetazoa" id="Aqu2.1.26642_001"/>
    </source>
</evidence>
<dbReference type="OrthoDB" id="5973910at2759"/>
<reference evidence="3" key="1">
    <citation type="submission" date="2017-05" db="UniProtKB">
        <authorList>
            <consortium name="EnsemblMetazoa"/>
        </authorList>
    </citation>
    <scope>IDENTIFICATION</scope>
</reference>
<evidence type="ECO:0000256" key="2">
    <source>
        <dbReference type="SAM" id="MobiDB-lite"/>
    </source>
</evidence>
<dbReference type="Gene3D" id="2.120.10.80">
    <property type="entry name" value="Kelch-type beta propeller"/>
    <property type="match status" value="2"/>
</dbReference>
<dbReference type="SUPFAM" id="SSF117281">
    <property type="entry name" value="Kelch motif"/>
    <property type="match status" value="1"/>
</dbReference>
<dbReference type="EnsemblMetazoa" id="Aqu2.1.26642_001">
    <property type="protein sequence ID" value="Aqu2.1.26642_001"/>
    <property type="gene ID" value="Aqu2.1.26642"/>
</dbReference>